<dbReference type="AlphaFoldDB" id="A0A165H6D5"/>
<dbReference type="Proteomes" id="UP000076490">
    <property type="component" value="Unassembled WGS sequence"/>
</dbReference>
<dbReference type="EMBL" id="LQNT01000009">
    <property type="protein sequence ID" value="KZE38908.1"/>
    <property type="molecule type" value="Genomic_DNA"/>
</dbReference>
<reference evidence="1 2" key="1">
    <citation type="submission" date="2016-01" db="EMBL/GenBank/DDBJ databases">
        <title>Whole genome sequencing of Bhargavaea cecembensis T14.</title>
        <authorList>
            <person name="Hong K.W."/>
        </authorList>
    </citation>
    <scope>NUCLEOTIDE SEQUENCE [LARGE SCALE GENOMIC DNA]</scope>
    <source>
        <strain evidence="1 2">T14</strain>
    </source>
</reference>
<accession>A0A165H6D5</accession>
<comment type="caution">
    <text evidence="1">The sequence shown here is derived from an EMBL/GenBank/DDBJ whole genome shotgun (WGS) entry which is preliminary data.</text>
</comment>
<dbReference type="RefSeq" id="WP_063180911.1">
    <property type="nucleotide sequence ID" value="NZ_LQNT01000009.1"/>
</dbReference>
<sequence>MKAKRIWGTLIYRENPRRLERQNEDGTILTMKCPILQLESQVAAVREWLGRREIALPVDGRIAFTYQNTWEGLPDGTPILPAREVPFYLARECALTELYIDEKTFDHVAGMHALERYRFDRFPLCTKFDVNPNG</sequence>
<evidence type="ECO:0000313" key="1">
    <source>
        <dbReference type="EMBL" id="KZE38908.1"/>
    </source>
</evidence>
<gene>
    <name evidence="1" type="ORF">AV656_08385</name>
</gene>
<name>A0A165H6D5_9BACL</name>
<dbReference type="OrthoDB" id="2734037at2"/>
<organism evidence="1 2">
    <name type="scientific">Bhargavaea cecembensis</name>
    <dbReference type="NCBI Taxonomy" id="394098"/>
    <lineage>
        <taxon>Bacteria</taxon>
        <taxon>Bacillati</taxon>
        <taxon>Bacillota</taxon>
        <taxon>Bacilli</taxon>
        <taxon>Bacillales</taxon>
        <taxon>Caryophanaceae</taxon>
        <taxon>Bhargavaea</taxon>
    </lineage>
</organism>
<proteinExistence type="predicted"/>
<protein>
    <submittedName>
        <fullName evidence="1">Uncharacterized protein</fullName>
    </submittedName>
</protein>
<evidence type="ECO:0000313" key="2">
    <source>
        <dbReference type="Proteomes" id="UP000076490"/>
    </source>
</evidence>